<evidence type="ECO:0000256" key="1">
    <source>
        <dbReference type="SAM" id="Phobius"/>
    </source>
</evidence>
<evidence type="ECO:0000313" key="2">
    <source>
        <dbReference type="EMBL" id="QHV62028.1"/>
    </source>
</evidence>
<protein>
    <submittedName>
        <fullName evidence="2">Uncharacterized protein</fullName>
    </submittedName>
</protein>
<reference evidence="2" key="1">
    <citation type="submission" date="2018-05" db="EMBL/GenBank/DDBJ databases">
        <title>Complete genome sequnece of Akkermansia muciniphila EB-AMDK-40.</title>
        <authorList>
            <person name="Nam Y.-D."/>
            <person name="Chung W.-H."/>
            <person name="Park Y.S."/>
            <person name="Kang J."/>
        </authorList>
    </citation>
    <scope>NUCLEOTIDE SEQUENCE</scope>
    <source>
        <strain evidence="2">EB-AMDK-40</strain>
    </source>
</reference>
<accession>A0AAE6T863</accession>
<keyword evidence="1" id="KW-0812">Transmembrane</keyword>
<keyword evidence="1" id="KW-1133">Transmembrane helix</keyword>
<dbReference type="EMBL" id="CP029701">
    <property type="protein sequence ID" value="QHV62028.1"/>
    <property type="molecule type" value="Genomic_DNA"/>
</dbReference>
<name>A0AAE6T863_9BACT</name>
<gene>
    <name evidence="2" type="ORF">DMI76_00930</name>
</gene>
<feature type="transmembrane region" description="Helical" evidence="1">
    <location>
        <begin position="6"/>
        <end position="25"/>
    </location>
</feature>
<dbReference type="RefSeq" id="WP_205575909.1">
    <property type="nucleotide sequence ID" value="NZ_CP029701.1"/>
</dbReference>
<dbReference type="AlphaFoldDB" id="A0AAE6T863"/>
<proteinExistence type="predicted"/>
<organism evidence="2 3">
    <name type="scientific">Akkermansia massiliensis</name>
    <dbReference type="NCBI Taxonomy" id="2927224"/>
    <lineage>
        <taxon>Bacteria</taxon>
        <taxon>Pseudomonadati</taxon>
        <taxon>Verrucomicrobiota</taxon>
        <taxon>Verrucomicrobiia</taxon>
        <taxon>Verrucomicrobiales</taxon>
        <taxon>Akkermansiaceae</taxon>
        <taxon>Akkermansia</taxon>
    </lineage>
</organism>
<sequence>MNSKQANILIILLLIANAFLGVIAFRAEKSSPRSLVYDYKEITVNSIDEDYSKHNTWIEEGWEPIFLLKTDGVDERYLMRRPKH</sequence>
<dbReference type="Proteomes" id="UP000642553">
    <property type="component" value="Chromosome"/>
</dbReference>
<keyword evidence="1" id="KW-0472">Membrane</keyword>
<evidence type="ECO:0000313" key="3">
    <source>
        <dbReference type="Proteomes" id="UP000642553"/>
    </source>
</evidence>